<dbReference type="PIRSF" id="PIRSF000709">
    <property type="entry name" value="6PFK_2-Ptase"/>
    <property type="match status" value="1"/>
</dbReference>
<dbReference type="PANTHER" id="PTHR48100">
    <property type="entry name" value="BROAD-SPECIFICITY PHOSPHATASE YOR283W-RELATED"/>
    <property type="match status" value="1"/>
</dbReference>
<dbReference type="InterPro" id="IPR050275">
    <property type="entry name" value="PGM_Phosphatase"/>
</dbReference>
<dbReference type="RefSeq" id="WP_407590565.1">
    <property type="nucleotide sequence ID" value="NZ_JBHDIY010000002.1"/>
</dbReference>
<proteinExistence type="predicted"/>
<name>A0ABW8UNX2_9RHOB</name>
<dbReference type="PANTHER" id="PTHR48100:SF1">
    <property type="entry name" value="HISTIDINE PHOSPHATASE FAMILY PROTEIN-RELATED"/>
    <property type="match status" value="1"/>
</dbReference>
<dbReference type="SUPFAM" id="SSF53254">
    <property type="entry name" value="Phosphoglycerate mutase-like"/>
    <property type="match status" value="1"/>
</dbReference>
<dbReference type="SMART" id="SM00855">
    <property type="entry name" value="PGAM"/>
    <property type="match status" value="1"/>
</dbReference>
<evidence type="ECO:0000313" key="2">
    <source>
        <dbReference type="Proteomes" id="UP001627408"/>
    </source>
</evidence>
<dbReference type="InterPro" id="IPR013078">
    <property type="entry name" value="His_Pase_superF_clade-1"/>
</dbReference>
<sequence length="194" mass="21789">MIRLALLRHGHTAWNRAGRIQGRTDIPLDDAARAQLRDLRLPPGWENADIVASPLSRAMETGALVTGRTPRAEPALMEMNWGDWEGAHGKVLKADPDSGFRDIEHWGWDYCPPGGERPEDLRARLHPWATALNRDTVAICHIGVMRVLMAMATGWDFDGPAPFTIKRNRLFVLHIDGTDWTTYDAPERLIGRTP</sequence>
<dbReference type="Pfam" id="PF00300">
    <property type="entry name" value="His_Phos_1"/>
    <property type="match status" value="1"/>
</dbReference>
<protein>
    <submittedName>
        <fullName evidence="1">Histidine phosphatase family protein</fullName>
    </submittedName>
</protein>
<dbReference type="Gene3D" id="3.40.50.1240">
    <property type="entry name" value="Phosphoglycerate mutase-like"/>
    <property type="match status" value="1"/>
</dbReference>
<dbReference type="Proteomes" id="UP001627408">
    <property type="component" value="Unassembled WGS sequence"/>
</dbReference>
<dbReference type="CDD" id="cd07067">
    <property type="entry name" value="HP_PGM_like"/>
    <property type="match status" value="1"/>
</dbReference>
<evidence type="ECO:0000313" key="1">
    <source>
        <dbReference type="EMBL" id="MFL4468823.1"/>
    </source>
</evidence>
<dbReference type="EMBL" id="JBHDIY010000002">
    <property type="protein sequence ID" value="MFL4468823.1"/>
    <property type="molecule type" value="Genomic_DNA"/>
</dbReference>
<dbReference type="InterPro" id="IPR029033">
    <property type="entry name" value="His_PPase_superfam"/>
</dbReference>
<accession>A0ABW8UNX2</accession>
<reference evidence="1 2" key="1">
    <citation type="submission" date="2024-08" db="EMBL/GenBank/DDBJ databases">
        <title>Tateyamaria sp. nov., isolated from marine algae.</title>
        <authorList>
            <person name="Choi B.J."/>
            <person name="Kim J.M."/>
            <person name="Lee J.K."/>
            <person name="Choi D.G."/>
            <person name="Bayburt H."/>
            <person name="Baek J.H."/>
            <person name="Han D.M."/>
            <person name="Jeon C.O."/>
        </authorList>
    </citation>
    <scope>NUCLEOTIDE SEQUENCE [LARGE SCALE GENOMIC DNA]</scope>
    <source>
        <strain evidence="1 2">KMU-156</strain>
    </source>
</reference>
<organism evidence="1 2">
    <name type="scientific">Tateyamaria armeniaca</name>
    <dbReference type="NCBI Taxonomy" id="2518930"/>
    <lineage>
        <taxon>Bacteria</taxon>
        <taxon>Pseudomonadati</taxon>
        <taxon>Pseudomonadota</taxon>
        <taxon>Alphaproteobacteria</taxon>
        <taxon>Rhodobacterales</taxon>
        <taxon>Roseobacteraceae</taxon>
        <taxon>Tateyamaria</taxon>
    </lineage>
</organism>
<gene>
    <name evidence="1" type="ORF">ACERZ8_02650</name>
</gene>
<keyword evidence="2" id="KW-1185">Reference proteome</keyword>
<comment type="caution">
    <text evidence="1">The sequence shown here is derived from an EMBL/GenBank/DDBJ whole genome shotgun (WGS) entry which is preliminary data.</text>
</comment>